<feature type="transmembrane region" description="Helical" evidence="7">
    <location>
        <begin position="394"/>
        <end position="416"/>
    </location>
</feature>
<evidence type="ECO:0000256" key="4">
    <source>
        <dbReference type="ARBA" id="ARBA00022989"/>
    </source>
</evidence>
<keyword evidence="4 7" id="KW-1133">Transmembrane helix</keyword>
<organism evidence="10 11">
    <name type="scientific">Trapa incisa</name>
    <dbReference type="NCBI Taxonomy" id="236973"/>
    <lineage>
        <taxon>Eukaryota</taxon>
        <taxon>Viridiplantae</taxon>
        <taxon>Streptophyta</taxon>
        <taxon>Embryophyta</taxon>
        <taxon>Tracheophyta</taxon>
        <taxon>Spermatophyta</taxon>
        <taxon>Magnoliopsida</taxon>
        <taxon>eudicotyledons</taxon>
        <taxon>Gunneridae</taxon>
        <taxon>Pentapetalae</taxon>
        <taxon>rosids</taxon>
        <taxon>malvids</taxon>
        <taxon>Myrtales</taxon>
        <taxon>Lythraceae</taxon>
        <taxon>Trapa</taxon>
    </lineage>
</organism>
<dbReference type="PANTHER" id="PTHR45631:SF44">
    <property type="entry name" value="CARBOHYDRATE-BINDING PROTEIN OF THE ER PROTEIN"/>
    <property type="match status" value="1"/>
</dbReference>
<dbReference type="Pfam" id="PF12819">
    <property type="entry name" value="Malectin_like"/>
    <property type="match status" value="1"/>
</dbReference>
<keyword evidence="5 7" id="KW-0472">Membrane</keyword>
<feature type="compositionally biased region" description="Low complexity" evidence="6">
    <location>
        <begin position="363"/>
        <end position="387"/>
    </location>
</feature>
<evidence type="ECO:0000256" key="6">
    <source>
        <dbReference type="SAM" id="MobiDB-lite"/>
    </source>
</evidence>
<evidence type="ECO:0000256" key="1">
    <source>
        <dbReference type="ARBA" id="ARBA00004167"/>
    </source>
</evidence>
<name>A0AAN7L1I3_9MYRT</name>
<dbReference type="Proteomes" id="UP001345219">
    <property type="component" value="Chromosome 14"/>
</dbReference>
<gene>
    <name evidence="10" type="ORF">SAY87_017904</name>
</gene>
<evidence type="ECO:0000256" key="8">
    <source>
        <dbReference type="SAM" id="SignalP"/>
    </source>
</evidence>
<evidence type="ECO:0000256" key="5">
    <source>
        <dbReference type="ARBA" id="ARBA00023136"/>
    </source>
</evidence>
<evidence type="ECO:0000256" key="2">
    <source>
        <dbReference type="ARBA" id="ARBA00022692"/>
    </source>
</evidence>
<feature type="signal peptide" evidence="8">
    <location>
        <begin position="1"/>
        <end position="19"/>
    </location>
</feature>
<keyword evidence="11" id="KW-1185">Reference proteome</keyword>
<keyword evidence="3 8" id="KW-0732">Signal</keyword>
<evidence type="ECO:0000259" key="9">
    <source>
        <dbReference type="Pfam" id="PF12819"/>
    </source>
</evidence>
<comment type="subcellular location">
    <subcellularLocation>
        <location evidence="1">Membrane</location>
        <topology evidence="1">Single-pass membrane protein</topology>
    </subcellularLocation>
</comment>
<feature type="domain" description="Malectin-like" evidence="9">
    <location>
        <begin position="25"/>
        <end position="345"/>
    </location>
</feature>
<protein>
    <recommendedName>
        <fullName evidence="9">Malectin-like domain-containing protein</fullName>
    </recommendedName>
</protein>
<evidence type="ECO:0000313" key="11">
    <source>
        <dbReference type="Proteomes" id="UP001345219"/>
    </source>
</evidence>
<dbReference type="EMBL" id="JAXIOK010000002">
    <property type="protein sequence ID" value="KAK4777717.1"/>
    <property type="molecule type" value="Genomic_DNA"/>
</dbReference>
<evidence type="ECO:0000313" key="10">
    <source>
        <dbReference type="EMBL" id="KAK4777717.1"/>
    </source>
</evidence>
<comment type="caution">
    <text evidence="10">The sequence shown here is derived from an EMBL/GenBank/DDBJ whole genome shotgun (WGS) entry which is preliminary data.</text>
</comment>
<feature type="region of interest" description="Disordered" evidence="6">
    <location>
        <begin position="354"/>
        <end position="389"/>
    </location>
</feature>
<dbReference type="AlphaFoldDB" id="A0AAN7L1I3"/>
<evidence type="ECO:0000256" key="3">
    <source>
        <dbReference type="ARBA" id="ARBA00022729"/>
    </source>
</evidence>
<feature type="compositionally biased region" description="Polar residues" evidence="6">
    <location>
        <begin position="478"/>
        <end position="495"/>
    </location>
</feature>
<sequence>MGTPLLLLLIALTPLSAFAEVSWNIDCGASSSYVDGNFIAWQGDDALISAGQSRTVITTDHVMSTLRVFTSGKKNCYVLQGQKGAKLFVRASFMYGNYDGKSSPPSFDIQIDGNDWATVVTNMDTTNYVYYELTYTSKGNSISLCLVQTNSNQYPFISALEVRTLGSNMYQYFSANQALNLAGRHAFGASTTIVDSYDRLWGPTILTGSQYTTVTGDALLIDTTKVVENPPQGALQNAATTSSSTAKSMKWALTGLDTVATPTYLNLYFSEVTQLDPTTDKRAFTVYVDDHLMDSTTGGISPPYESVEALYIYGIVASSNSTITLQSTNDSTLPPIINAIEVFQVINYTGYSVASSPSGGRNTPSPTSDGSTPGSTDTGSSDSSSSKKSSKLPVILGVGIPGFLLLGAFVFVMVSLHQKRQRAGMQGAAIGGGNGQGAAQNNNSTEQMIMNMGAKFGQGLVNEFRLNVEDEATGHGDPNNQNSYASPDPLLNQTR</sequence>
<dbReference type="PANTHER" id="PTHR45631">
    <property type="entry name" value="OS07G0107800 PROTEIN-RELATED"/>
    <property type="match status" value="1"/>
</dbReference>
<accession>A0AAN7L1I3</accession>
<evidence type="ECO:0000256" key="7">
    <source>
        <dbReference type="SAM" id="Phobius"/>
    </source>
</evidence>
<feature type="region of interest" description="Disordered" evidence="6">
    <location>
        <begin position="470"/>
        <end position="495"/>
    </location>
</feature>
<dbReference type="GO" id="GO:0016020">
    <property type="term" value="C:membrane"/>
    <property type="evidence" value="ECO:0007669"/>
    <property type="project" value="UniProtKB-SubCell"/>
</dbReference>
<reference evidence="10 11" key="1">
    <citation type="journal article" date="2023" name="Hortic Res">
        <title>Pangenome of water caltrop reveals structural variations and asymmetric subgenome divergence after allopolyploidization.</title>
        <authorList>
            <person name="Zhang X."/>
            <person name="Chen Y."/>
            <person name="Wang L."/>
            <person name="Yuan Y."/>
            <person name="Fang M."/>
            <person name="Shi L."/>
            <person name="Lu R."/>
            <person name="Comes H.P."/>
            <person name="Ma Y."/>
            <person name="Chen Y."/>
            <person name="Huang G."/>
            <person name="Zhou Y."/>
            <person name="Zheng Z."/>
            <person name="Qiu Y."/>
        </authorList>
    </citation>
    <scope>NUCLEOTIDE SEQUENCE [LARGE SCALE GENOMIC DNA]</scope>
    <source>
        <tissue evidence="10">Roots</tissue>
    </source>
</reference>
<proteinExistence type="predicted"/>
<dbReference type="InterPro" id="IPR024788">
    <property type="entry name" value="Malectin-like_Carb-bd_dom"/>
</dbReference>
<keyword evidence="2 7" id="KW-0812">Transmembrane</keyword>
<feature type="chain" id="PRO_5042838111" description="Malectin-like domain-containing protein" evidence="8">
    <location>
        <begin position="20"/>
        <end position="495"/>
    </location>
</feature>
<dbReference type="Gene3D" id="2.60.120.430">
    <property type="entry name" value="Galactose-binding lectin"/>
    <property type="match status" value="1"/>
</dbReference>